<keyword evidence="2" id="KW-1133">Transmembrane helix</keyword>
<sequence>MTLLTHSNGPFESATYSSGARSTAGTSAAEAHLTMIKRFCIGALATLAIGGAASAVVALRAALYFSRHHF</sequence>
<feature type="transmembrane region" description="Helical" evidence="2">
    <location>
        <begin position="39"/>
        <end position="65"/>
    </location>
</feature>
<organism evidence="3 4">
    <name type="scientific">Bradyrhizobium sediminis</name>
    <dbReference type="NCBI Taxonomy" id="2840469"/>
    <lineage>
        <taxon>Bacteria</taxon>
        <taxon>Pseudomonadati</taxon>
        <taxon>Pseudomonadota</taxon>
        <taxon>Alphaproteobacteria</taxon>
        <taxon>Hyphomicrobiales</taxon>
        <taxon>Nitrobacteraceae</taxon>
        <taxon>Bradyrhizobium</taxon>
    </lineage>
</organism>
<protein>
    <submittedName>
        <fullName evidence="3">Uncharacterized protein</fullName>
    </submittedName>
</protein>
<reference evidence="3" key="1">
    <citation type="submission" date="2021-06" db="EMBL/GenBank/DDBJ databases">
        <title>Bradyrhizobium sp. S2-11-2 Genome sequencing.</title>
        <authorList>
            <person name="Jin L."/>
        </authorList>
    </citation>
    <scope>NUCLEOTIDE SEQUENCE</scope>
    <source>
        <strain evidence="3">S2-11-2</strain>
    </source>
</reference>
<dbReference type="Proteomes" id="UP000680805">
    <property type="component" value="Chromosome"/>
</dbReference>
<name>A0A975RU48_9BRAD</name>
<feature type="compositionally biased region" description="Polar residues" evidence="1">
    <location>
        <begin position="1"/>
        <end position="10"/>
    </location>
</feature>
<dbReference type="EMBL" id="CP076135">
    <property type="protein sequence ID" value="QWG19456.1"/>
    <property type="molecule type" value="Genomic_DNA"/>
</dbReference>
<accession>A0A975RU48</accession>
<evidence type="ECO:0000313" key="3">
    <source>
        <dbReference type="EMBL" id="QWG19456.1"/>
    </source>
</evidence>
<keyword evidence="2" id="KW-0812">Transmembrane</keyword>
<dbReference type="RefSeq" id="WP_215614979.1">
    <property type="nucleotide sequence ID" value="NZ_CP076135.1"/>
</dbReference>
<evidence type="ECO:0000313" key="4">
    <source>
        <dbReference type="Proteomes" id="UP000680805"/>
    </source>
</evidence>
<dbReference type="KEGG" id="bsei:KMZ68_06310"/>
<dbReference type="AlphaFoldDB" id="A0A975RU48"/>
<proteinExistence type="predicted"/>
<feature type="compositionally biased region" description="Low complexity" evidence="1">
    <location>
        <begin position="13"/>
        <end position="22"/>
    </location>
</feature>
<evidence type="ECO:0000256" key="1">
    <source>
        <dbReference type="SAM" id="MobiDB-lite"/>
    </source>
</evidence>
<keyword evidence="2" id="KW-0472">Membrane</keyword>
<evidence type="ECO:0000256" key="2">
    <source>
        <dbReference type="SAM" id="Phobius"/>
    </source>
</evidence>
<feature type="region of interest" description="Disordered" evidence="1">
    <location>
        <begin position="1"/>
        <end position="22"/>
    </location>
</feature>
<gene>
    <name evidence="3" type="ORF">KMZ68_06310</name>
</gene>